<evidence type="ECO:0000313" key="2">
    <source>
        <dbReference type="EMBL" id="KAF5783546.1"/>
    </source>
</evidence>
<reference evidence="2" key="3">
    <citation type="submission" date="2020-06" db="EMBL/GenBank/DDBJ databases">
        <title>Helianthus annuus Genome sequencing and assembly Release 2.</title>
        <authorList>
            <person name="Gouzy J."/>
            <person name="Langlade N."/>
            <person name="Munos S."/>
        </authorList>
    </citation>
    <scope>NUCLEOTIDE SEQUENCE</scope>
    <source>
        <tissue evidence="2">Leaves</tissue>
    </source>
</reference>
<protein>
    <submittedName>
        <fullName evidence="3">Uncharacterized protein</fullName>
    </submittedName>
</protein>
<proteinExistence type="predicted"/>
<dbReference type="Proteomes" id="UP000215914">
    <property type="component" value="Chromosome 11"/>
</dbReference>
<gene>
    <name evidence="3" type="ORF">HannXRQ_Chr11g0346311</name>
    <name evidence="2" type="ORF">HanXRQr2_Chr11g0509181</name>
</gene>
<dbReference type="EMBL" id="MNCJ02000326">
    <property type="protein sequence ID" value="KAF5783546.1"/>
    <property type="molecule type" value="Genomic_DNA"/>
</dbReference>
<dbReference type="AlphaFoldDB" id="A0A251TDY2"/>
<keyword evidence="1" id="KW-0472">Membrane</keyword>
<evidence type="ECO:0000256" key="1">
    <source>
        <dbReference type="SAM" id="Phobius"/>
    </source>
</evidence>
<evidence type="ECO:0000313" key="4">
    <source>
        <dbReference type="Proteomes" id="UP000215914"/>
    </source>
</evidence>
<keyword evidence="4" id="KW-1185">Reference proteome</keyword>
<reference evidence="2 4" key="1">
    <citation type="journal article" date="2017" name="Nature">
        <title>The sunflower genome provides insights into oil metabolism, flowering and Asterid evolution.</title>
        <authorList>
            <person name="Badouin H."/>
            <person name="Gouzy J."/>
            <person name="Grassa C.J."/>
            <person name="Murat F."/>
            <person name="Staton S.E."/>
            <person name="Cottret L."/>
            <person name="Lelandais-Briere C."/>
            <person name="Owens G.L."/>
            <person name="Carrere S."/>
            <person name="Mayjonade B."/>
            <person name="Legrand L."/>
            <person name="Gill N."/>
            <person name="Kane N.C."/>
            <person name="Bowers J.E."/>
            <person name="Hubner S."/>
            <person name="Bellec A."/>
            <person name="Berard A."/>
            <person name="Berges H."/>
            <person name="Blanchet N."/>
            <person name="Boniface M.C."/>
            <person name="Brunel D."/>
            <person name="Catrice O."/>
            <person name="Chaidir N."/>
            <person name="Claudel C."/>
            <person name="Donnadieu C."/>
            <person name="Faraut T."/>
            <person name="Fievet G."/>
            <person name="Helmstetter N."/>
            <person name="King M."/>
            <person name="Knapp S.J."/>
            <person name="Lai Z."/>
            <person name="Le Paslier M.C."/>
            <person name="Lippi Y."/>
            <person name="Lorenzon L."/>
            <person name="Mandel J.R."/>
            <person name="Marage G."/>
            <person name="Marchand G."/>
            <person name="Marquand E."/>
            <person name="Bret-Mestries E."/>
            <person name="Morien E."/>
            <person name="Nambeesan S."/>
            <person name="Nguyen T."/>
            <person name="Pegot-Espagnet P."/>
            <person name="Pouilly N."/>
            <person name="Raftis F."/>
            <person name="Sallet E."/>
            <person name="Schiex T."/>
            <person name="Thomas J."/>
            <person name="Vandecasteele C."/>
            <person name="Vares D."/>
            <person name="Vear F."/>
            <person name="Vautrin S."/>
            <person name="Crespi M."/>
            <person name="Mangin B."/>
            <person name="Burke J.M."/>
            <person name="Salse J."/>
            <person name="Munos S."/>
            <person name="Vincourt P."/>
            <person name="Rieseberg L.H."/>
            <person name="Langlade N.B."/>
        </authorList>
    </citation>
    <scope>NUCLEOTIDE SEQUENCE [LARGE SCALE GENOMIC DNA]</scope>
    <source>
        <strain evidence="4">cv. SF193</strain>
        <tissue evidence="2">Leaves</tissue>
    </source>
</reference>
<accession>A0A251TDY2</accession>
<evidence type="ECO:0000313" key="3">
    <source>
        <dbReference type="EMBL" id="OTG08852.1"/>
    </source>
</evidence>
<organism evidence="3 4">
    <name type="scientific">Helianthus annuus</name>
    <name type="common">Common sunflower</name>
    <dbReference type="NCBI Taxonomy" id="4232"/>
    <lineage>
        <taxon>Eukaryota</taxon>
        <taxon>Viridiplantae</taxon>
        <taxon>Streptophyta</taxon>
        <taxon>Embryophyta</taxon>
        <taxon>Tracheophyta</taxon>
        <taxon>Spermatophyta</taxon>
        <taxon>Magnoliopsida</taxon>
        <taxon>eudicotyledons</taxon>
        <taxon>Gunneridae</taxon>
        <taxon>Pentapetalae</taxon>
        <taxon>asterids</taxon>
        <taxon>campanulids</taxon>
        <taxon>Asterales</taxon>
        <taxon>Asteraceae</taxon>
        <taxon>Asteroideae</taxon>
        <taxon>Heliantheae alliance</taxon>
        <taxon>Heliantheae</taxon>
        <taxon>Helianthus</taxon>
    </lineage>
</organism>
<dbReference type="Gramene" id="mRNA:HanXRQr2_Chr11g0509181">
    <property type="protein sequence ID" value="CDS:HanXRQr2_Chr11g0509181.1"/>
    <property type="gene ID" value="HanXRQr2_Chr11g0509181"/>
</dbReference>
<dbReference type="InParanoid" id="A0A251TDY2"/>
<feature type="transmembrane region" description="Helical" evidence="1">
    <location>
        <begin position="21"/>
        <end position="47"/>
    </location>
</feature>
<name>A0A251TDY2_HELAN</name>
<sequence>MSKHEDKKHRGWQKPKFGVNWSSSSIGLFYFSDFFLLPTIFVLKFIFDFCSPSSLVFFD</sequence>
<reference evidence="3" key="2">
    <citation type="submission" date="2017-02" db="EMBL/GenBank/DDBJ databases">
        <title>Sunflower complete genome.</title>
        <authorList>
            <person name="Langlade N."/>
            <person name="Munos S."/>
        </authorList>
    </citation>
    <scope>NUCLEOTIDE SEQUENCE [LARGE SCALE GENOMIC DNA]</scope>
    <source>
        <tissue evidence="3">Leaves</tissue>
    </source>
</reference>
<keyword evidence="1" id="KW-0812">Transmembrane</keyword>
<dbReference type="EMBL" id="CM007900">
    <property type="protein sequence ID" value="OTG08852.1"/>
    <property type="molecule type" value="Genomic_DNA"/>
</dbReference>
<keyword evidence="1" id="KW-1133">Transmembrane helix</keyword>